<evidence type="ECO:0000313" key="19">
    <source>
        <dbReference type="Proteomes" id="UP001144280"/>
    </source>
</evidence>
<comment type="similarity">
    <text evidence="3">Belongs to the peptidase M1 family.</text>
</comment>
<dbReference type="Pfam" id="PF11838">
    <property type="entry name" value="ERAP1_C"/>
    <property type="match status" value="1"/>
</dbReference>
<dbReference type="GO" id="GO:0004177">
    <property type="term" value="F:aminopeptidase activity"/>
    <property type="evidence" value="ECO:0007669"/>
    <property type="project" value="UniProtKB-KW"/>
</dbReference>
<evidence type="ECO:0000256" key="5">
    <source>
        <dbReference type="ARBA" id="ARBA00015611"/>
    </source>
</evidence>
<evidence type="ECO:0000259" key="17">
    <source>
        <dbReference type="Pfam" id="PF17900"/>
    </source>
</evidence>
<dbReference type="PANTHER" id="PTHR11533">
    <property type="entry name" value="PROTEASE M1 ZINC METALLOPROTEASE"/>
    <property type="match status" value="1"/>
</dbReference>
<dbReference type="EMBL" id="BSDI01000081">
    <property type="protein sequence ID" value="GLI03292.1"/>
    <property type="molecule type" value="Genomic_DNA"/>
</dbReference>
<keyword evidence="7" id="KW-0645">Protease</keyword>
<keyword evidence="8" id="KW-0479">Metal-binding</keyword>
<dbReference type="InterPro" id="IPR024571">
    <property type="entry name" value="ERAP1-like_C_dom"/>
</dbReference>
<evidence type="ECO:0000256" key="8">
    <source>
        <dbReference type="ARBA" id="ARBA00022723"/>
    </source>
</evidence>
<evidence type="ECO:0000256" key="10">
    <source>
        <dbReference type="ARBA" id="ARBA00022833"/>
    </source>
</evidence>
<sequence length="1087" mass="120268">MAGVRNLTQVEAAERARLLDVTGYDITLDLSGSISGSQTFRSTTAVTFRSSEPGASTFIEVAAQALRSATLNGVPVDISEWSAERGLTLTGLAADNTLVVDADFFYSASGQGLHRSVDPVDKEVYLYSQFETADAQRVYACFDQPDLKSLYTWHATVPAHWKVVSNSPAVRVDDLPDDDLKTVHFGQSVRMSTYITALCAGPYHEVRDSHDGIDLGVYCRASMARYLDADDILTVTKQGFDFFHEQFGVRYPLPKYDQLWVPDFNAGAMENFGCVTHAEAHYIFRSQVTDFEYEQRANTILHELAHMWFGNLVTMRWWNDLWLNESFAEWASHWCNTNATRFTDAWTTFLSVRKNWGYRQDQLSSTHPVYCEMPDLEAVEVNFDGITYAKGASVLKQLVAYVGIDPFLAGLRSYFARHAWGNATFDDLLSELEVASGRELRKFAAQWLETAQVNTLRPSVEIAPDGTYADVTVLQEAPAGYPVLRTHRIGVGLYDIVGDQLVRRERLEVDVTGERTSLPQLVGVRAADVLLLNDDDLTYAKLRLDERSMANVVQHIAGFESSLSRALCWAAAWDMVRDAELAARDYVALVVAGLPAERDINLVTATLRQGASTLTFYADPEWAPTGWAALADVARTSLAAAEPGSGFQLAWARAYSSAARSESDLTVLRGWLDGAGVPDGLSIDTELRWSVLQSLAAKGFVGPGEIEAELESDRTASGEREATYARALLPEAGNKAEVWRRLVSDGALPNWEHRALLQGFQHPTQIELTAQYIEPYFEAVGPLWAKRDSEPAQEFVMLAYPAYQVSEATVAATDAWLAQDGHPAPLRRLVAEGKDGIVRALRARLRDASASAPPPAGRPVDQGRMHVVRSLFRVLLPLIRENALDRRAWRRRLGRVGRREVVAVTLQLTAPDRPWGEADLHALPDDGHRYEIIDGSLHISAPLDDPHQRLVDDIVGDLRTAVPPGWRAVCRVGLRAGASYLVPDITVLLPASPLANTWVEPADIALVVEVESPSSRRLDRCLKPGLYAEAGVESYWRIERTSKGPVAHLYTRAAAGHYELHRSVHPGQCVTAELPYAVQVAPATWSQ</sequence>
<dbReference type="NCBIfam" id="TIGR02412">
    <property type="entry name" value="pepN_strep_liv"/>
    <property type="match status" value="1"/>
</dbReference>
<dbReference type="Gene3D" id="3.90.1570.10">
    <property type="entry name" value="tt1808, chain A"/>
    <property type="match status" value="1"/>
</dbReference>
<feature type="domain" description="Putative restriction endonuclease" evidence="15">
    <location>
        <begin position="919"/>
        <end position="1073"/>
    </location>
</feature>
<evidence type="ECO:0000256" key="6">
    <source>
        <dbReference type="ARBA" id="ARBA00022438"/>
    </source>
</evidence>
<dbReference type="InterPro" id="IPR012296">
    <property type="entry name" value="Nuclease_put_TT1808"/>
</dbReference>
<dbReference type="InterPro" id="IPR001930">
    <property type="entry name" value="Peptidase_M1"/>
</dbReference>
<evidence type="ECO:0000256" key="2">
    <source>
        <dbReference type="ARBA" id="ARBA00001947"/>
    </source>
</evidence>
<dbReference type="Gene3D" id="1.10.390.10">
    <property type="entry name" value="Neutral Protease Domain 2"/>
    <property type="match status" value="1"/>
</dbReference>
<organism evidence="18 19">
    <name type="scientific">Phytohabitans aurantiacus</name>
    <dbReference type="NCBI Taxonomy" id="3016789"/>
    <lineage>
        <taxon>Bacteria</taxon>
        <taxon>Bacillati</taxon>
        <taxon>Actinomycetota</taxon>
        <taxon>Actinomycetes</taxon>
        <taxon>Micromonosporales</taxon>
        <taxon>Micromonosporaceae</taxon>
    </lineage>
</organism>
<dbReference type="InterPro" id="IPR014782">
    <property type="entry name" value="Peptidase_M1_dom"/>
</dbReference>
<evidence type="ECO:0000256" key="13">
    <source>
        <dbReference type="ARBA" id="ARBA00031533"/>
    </source>
</evidence>
<accession>A0ABQ5RAV5</accession>
<dbReference type="EC" id="3.4.11.2" evidence="4"/>
<keyword evidence="11" id="KW-0482">Metalloprotease</keyword>
<dbReference type="InterPro" id="IPR012778">
    <property type="entry name" value="Pept_M1_aminopeptidase"/>
</dbReference>
<dbReference type="InterPro" id="IPR011335">
    <property type="entry name" value="Restrct_endonuc-II-like"/>
</dbReference>
<evidence type="ECO:0000256" key="1">
    <source>
        <dbReference type="ARBA" id="ARBA00000098"/>
    </source>
</evidence>
<keyword evidence="10" id="KW-0862">Zinc</keyword>
<feature type="domain" description="Peptidase M1 membrane alanine aminopeptidase" evidence="14">
    <location>
        <begin position="234"/>
        <end position="447"/>
    </location>
</feature>
<evidence type="ECO:0000256" key="4">
    <source>
        <dbReference type="ARBA" id="ARBA00012564"/>
    </source>
</evidence>
<dbReference type="Gene3D" id="2.60.40.1730">
    <property type="entry name" value="tricorn interacting facor f3 domain"/>
    <property type="match status" value="1"/>
</dbReference>
<dbReference type="CDD" id="cd09602">
    <property type="entry name" value="M1_APN"/>
    <property type="match status" value="1"/>
</dbReference>
<name>A0ABQ5RAV5_9ACTN</name>
<dbReference type="Proteomes" id="UP001144280">
    <property type="component" value="Unassembled WGS sequence"/>
</dbReference>
<dbReference type="InterPro" id="IPR045357">
    <property type="entry name" value="Aminopeptidase_N-like_N"/>
</dbReference>
<dbReference type="CDD" id="cd06260">
    <property type="entry name" value="DUF820-like"/>
    <property type="match status" value="1"/>
</dbReference>
<keyword evidence="19" id="KW-1185">Reference proteome</keyword>
<evidence type="ECO:0000256" key="11">
    <source>
        <dbReference type="ARBA" id="ARBA00023049"/>
    </source>
</evidence>
<protein>
    <recommendedName>
        <fullName evidence="5">Aminopeptidase N</fullName>
        <ecNumber evidence="4">3.4.11.2</ecNumber>
    </recommendedName>
    <alternativeName>
        <fullName evidence="12">Alanine aminopeptidase</fullName>
    </alternativeName>
    <alternativeName>
        <fullName evidence="13">Lysyl aminopeptidase</fullName>
    </alternativeName>
</protein>
<dbReference type="PRINTS" id="PR00756">
    <property type="entry name" value="ALADIPTASE"/>
</dbReference>
<evidence type="ECO:0000259" key="15">
    <source>
        <dbReference type="Pfam" id="PF05685"/>
    </source>
</evidence>
<comment type="catalytic activity">
    <reaction evidence="1">
        <text>Release of an N-terminal amino acid, Xaa-|-Yaa- from a peptide, amide or arylamide. Xaa is preferably Ala, but may be most amino acids including Pro (slow action). When a terminal hydrophobic residue is followed by a prolyl residue, the two may be released as an intact Xaa-Pro dipeptide.</text>
        <dbReference type="EC" id="3.4.11.2"/>
    </reaction>
</comment>
<dbReference type="Pfam" id="PF17900">
    <property type="entry name" value="Peptidase_M1_N"/>
    <property type="match status" value="1"/>
</dbReference>
<dbReference type="PANTHER" id="PTHR11533:SF174">
    <property type="entry name" value="PUROMYCIN-SENSITIVE AMINOPEPTIDASE-RELATED"/>
    <property type="match status" value="1"/>
</dbReference>
<evidence type="ECO:0000259" key="16">
    <source>
        <dbReference type="Pfam" id="PF11838"/>
    </source>
</evidence>
<reference evidence="18" key="1">
    <citation type="submission" date="2022-12" db="EMBL/GenBank/DDBJ databases">
        <title>New Phytohabitans aurantiacus sp. RD004123 nov., an actinomycete isolated from soil.</title>
        <authorList>
            <person name="Triningsih D.W."/>
            <person name="Harunari E."/>
            <person name="Igarashi Y."/>
        </authorList>
    </citation>
    <scope>NUCLEOTIDE SEQUENCE</scope>
    <source>
        <strain evidence="18">RD004123</strain>
    </source>
</reference>
<comment type="caution">
    <text evidence="18">The sequence shown here is derived from an EMBL/GenBank/DDBJ whole genome shotgun (WGS) entry which is preliminary data.</text>
</comment>
<dbReference type="SUPFAM" id="SSF55486">
    <property type="entry name" value="Metalloproteases ('zincins'), catalytic domain"/>
    <property type="match status" value="1"/>
</dbReference>
<dbReference type="InterPro" id="IPR027268">
    <property type="entry name" value="Peptidase_M4/M1_CTD_sf"/>
</dbReference>
<dbReference type="Pfam" id="PF01433">
    <property type="entry name" value="Peptidase_M1"/>
    <property type="match status" value="1"/>
</dbReference>
<dbReference type="InterPro" id="IPR050344">
    <property type="entry name" value="Peptidase_M1_aminopeptidases"/>
</dbReference>
<evidence type="ECO:0000256" key="9">
    <source>
        <dbReference type="ARBA" id="ARBA00022801"/>
    </source>
</evidence>
<evidence type="ECO:0000313" key="18">
    <source>
        <dbReference type="EMBL" id="GLI03292.1"/>
    </source>
</evidence>
<dbReference type="SUPFAM" id="SSF52980">
    <property type="entry name" value="Restriction endonuclease-like"/>
    <property type="match status" value="1"/>
</dbReference>
<evidence type="ECO:0000256" key="7">
    <source>
        <dbReference type="ARBA" id="ARBA00022670"/>
    </source>
</evidence>
<gene>
    <name evidence="18" type="primary">pepN</name>
    <name evidence="18" type="ORF">Pa4123_85700</name>
</gene>
<feature type="domain" description="ERAP1-like C-terminal" evidence="16">
    <location>
        <begin position="530"/>
        <end position="838"/>
    </location>
</feature>
<evidence type="ECO:0000256" key="3">
    <source>
        <dbReference type="ARBA" id="ARBA00010136"/>
    </source>
</evidence>
<proteinExistence type="inferred from homology"/>
<dbReference type="SUPFAM" id="SSF63737">
    <property type="entry name" value="Leukotriene A4 hydrolase N-terminal domain"/>
    <property type="match status" value="1"/>
</dbReference>
<keyword evidence="9" id="KW-0378">Hydrolase</keyword>
<dbReference type="InterPro" id="IPR042097">
    <property type="entry name" value="Aminopeptidase_N-like_N_sf"/>
</dbReference>
<keyword evidence="6 18" id="KW-0031">Aminopeptidase</keyword>
<evidence type="ECO:0000256" key="12">
    <source>
        <dbReference type="ARBA" id="ARBA00029811"/>
    </source>
</evidence>
<feature type="domain" description="Aminopeptidase N-like N-terminal" evidence="17">
    <location>
        <begin position="38"/>
        <end position="195"/>
    </location>
</feature>
<evidence type="ECO:0000259" key="14">
    <source>
        <dbReference type="Pfam" id="PF01433"/>
    </source>
</evidence>
<dbReference type="Pfam" id="PF05685">
    <property type="entry name" value="Uma2"/>
    <property type="match status" value="1"/>
</dbReference>
<comment type="cofactor">
    <cofactor evidence="2">
        <name>Zn(2+)</name>
        <dbReference type="ChEBI" id="CHEBI:29105"/>
    </cofactor>
</comment>
<dbReference type="InterPro" id="IPR008538">
    <property type="entry name" value="Uma2"/>
</dbReference>